<sequence length="363" mass="40932">MKHFTHALSPWFDAVDGTTHFTETIPQLASNSTALLNAMLAISAKHLSLMGSLEESVCLRYVDACYNVLIPELQHRAFECENLAAVLILRLVMSMTDPKDVAASGNIFLGLDVFMAAWKANPKSSLHASIFLNVLRLYIHVAWVEKTPLPEADESAHWMCDALAASGGEARIENCKVTLQTARCLNYAYGDRPKTWERWLEYKRISDEWRFSKPKYFNPVYAEPPMEGDPFPKRLFATDLYAFSHQTYSLARMLLLNHQPTTPPPTHLSVVVPLTQQQIEDETLVLTRKILGTAMSHADSPIPFISTLAVSYAGHLLTDRLAQEYAYGILHKAQRQVAGLTPAEEFTRLRQIWAWDVPYANVL</sequence>
<dbReference type="AlphaFoldDB" id="A0A8H6RP76"/>
<dbReference type="OrthoDB" id="407832at2759"/>
<dbReference type="EMBL" id="JABCIY010000055">
    <property type="protein sequence ID" value="KAF7194763.1"/>
    <property type="molecule type" value="Genomic_DNA"/>
</dbReference>
<comment type="subcellular location">
    <subcellularLocation>
        <location evidence="1">Nucleus</location>
    </subcellularLocation>
</comment>
<evidence type="ECO:0000256" key="1">
    <source>
        <dbReference type="ARBA" id="ARBA00004123"/>
    </source>
</evidence>
<protein>
    <recommendedName>
        <fullName evidence="5">Transcription factor domain-containing protein</fullName>
    </recommendedName>
</protein>
<dbReference type="InterPro" id="IPR021858">
    <property type="entry name" value="Fun_TF"/>
</dbReference>
<dbReference type="PANTHER" id="PTHR37534">
    <property type="entry name" value="TRANSCRIPTIONAL ACTIVATOR PROTEIN UGA3"/>
    <property type="match status" value="1"/>
</dbReference>
<keyword evidence="4" id="KW-1185">Reference proteome</keyword>
<reference evidence="3" key="1">
    <citation type="submission" date="2020-04" db="EMBL/GenBank/DDBJ databases">
        <title>Draft genome resource of the tomato pathogen Pseudocercospora fuligena.</title>
        <authorList>
            <person name="Zaccaron A."/>
        </authorList>
    </citation>
    <scope>NUCLEOTIDE SEQUENCE</scope>
    <source>
        <strain evidence="3">PF001</strain>
    </source>
</reference>
<organism evidence="3 4">
    <name type="scientific">Pseudocercospora fuligena</name>
    <dbReference type="NCBI Taxonomy" id="685502"/>
    <lineage>
        <taxon>Eukaryota</taxon>
        <taxon>Fungi</taxon>
        <taxon>Dikarya</taxon>
        <taxon>Ascomycota</taxon>
        <taxon>Pezizomycotina</taxon>
        <taxon>Dothideomycetes</taxon>
        <taxon>Dothideomycetidae</taxon>
        <taxon>Mycosphaerellales</taxon>
        <taxon>Mycosphaerellaceae</taxon>
        <taxon>Pseudocercospora</taxon>
    </lineage>
</organism>
<accession>A0A8H6RP76</accession>
<gene>
    <name evidence="3" type="ORF">HII31_03886</name>
</gene>
<keyword evidence="2" id="KW-0539">Nucleus</keyword>
<evidence type="ECO:0000313" key="3">
    <source>
        <dbReference type="EMBL" id="KAF7194763.1"/>
    </source>
</evidence>
<dbReference type="GO" id="GO:0045944">
    <property type="term" value="P:positive regulation of transcription by RNA polymerase II"/>
    <property type="evidence" value="ECO:0007669"/>
    <property type="project" value="TreeGrafter"/>
</dbReference>
<comment type="caution">
    <text evidence="3">The sequence shown here is derived from an EMBL/GenBank/DDBJ whole genome shotgun (WGS) entry which is preliminary data.</text>
</comment>
<dbReference type="GO" id="GO:0003700">
    <property type="term" value="F:DNA-binding transcription factor activity"/>
    <property type="evidence" value="ECO:0007669"/>
    <property type="project" value="TreeGrafter"/>
</dbReference>
<dbReference type="GO" id="GO:0005634">
    <property type="term" value="C:nucleus"/>
    <property type="evidence" value="ECO:0007669"/>
    <property type="project" value="UniProtKB-SubCell"/>
</dbReference>
<dbReference type="PANTHER" id="PTHR37534:SF25">
    <property type="entry name" value="ZN(II)2CYS6 TRANSCRIPTION FACTOR (EUROFUNG)"/>
    <property type="match status" value="1"/>
</dbReference>
<evidence type="ECO:0008006" key="5">
    <source>
        <dbReference type="Google" id="ProtNLM"/>
    </source>
</evidence>
<dbReference type="Pfam" id="PF11951">
    <property type="entry name" value="Fungal_trans_2"/>
    <property type="match status" value="1"/>
</dbReference>
<evidence type="ECO:0000313" key="4">
    <source>
        <dbReference type="Proteomes" id="UP000660729"/>
    </source>
</evidence>
<dbReference type="Proteomes" id="UP000660729">
    <property type="component" value="Unassembled WGS sequence"/>
</dbReference>
<dbReference type="GO" id="GO:0000976">
    <property type="term" value="F:transcription cis-regulatory region binding"/>
    <property type="evidence" value="ECO:0007669"/>
    <property type="project" value="TreeGrafter"/>
</dbReference>
<evidence type="ECO:0000256" key="2">
    <source>
        <dbReference type="ARBA" id="ARBA00023242"/>
    </source>
</evidence>
<proteinExistence type="predicted"/>
<name>A0A8H6RP76_9PEZI</name>